<sequence>MERRITDWGGSIVAFLTVLLVNYLSNAIPIGGLTQKDISDKYSSLFTPDAFTFAIWGVIYTFLAAFVIYQALPAQRKNALVAKVSQFFIISCGANIAWIFSWHYELLPLSLLVMIGILLSLIAIYRTLGAAGSPATLGQRVFLYLPFSLYVAWITVATMANISILQSAYDWNAVGLSAVNWTLLKLALVAAISVVVVMIRSDMAYGLVIAWAAFGISSKQVDTPAVAGSATVLMITMILLVTFVGVRWLLRER</sequence>
<feature type="transmembrane region" description="Helical" evidence="6">
    <location>
        <begin position="178"/>
        <end position="197"/>
    </location>
</feature>
<feature type="transmembrane region" description="Helical" evidence="6">
    <location>
        <begin position="141"/>
        <end position="166"/>
    </location>
</feature>
<feature type="transmembrane region" description="Helical" evidence="6">
    <location>
        <begin position="84"/>
        <end position="103"/>
    </location>
</feature>
<dbReference type="PANTHER" id="PTHR33802:SF1">
    <property type="entry name" value="XK-RELATED PROTEIN"/>
    <property type="match status" value="1"/>
</dbReference>
<protein>
    <submittedName>
        <fullName evidence="7">Tryptophan-rich sensory protein</fullName>
    </submittedName>
</protein>
<name>A0A6S6SBZ1_9GAMM</name>
<dbReference type="Gene3D" id="1.20.1260.100">
    <property type="entry name" value="TspO/MBR protein"/>
    <property type="match status" value="1"/>
</dbReference>
<evidence type="ECO:0000256" key="6">
    <source>
        <dbReference type="SAM" id="Phobius"/>
    </source>
</evidence>
<feature type="transmembrane region" description="Helical" evidence="6">
    <location>
        <begin position="12"/>
        <end position="33"/>
    </location>
</feature>
<dbReference type="EMBL" id="CACVAV010000005">
    <property type="protein sequence ID" value="CAA6800205.1"/>
    <property type="molecule type" value="Genomic_DNA"/>
</dbReference>
<keyword evidence="3 6" id="KW-0812">Transmembrane</keyword>
<evidence type="ECO:0000256" key="4">
    <source>
        <dbReference type="ARBA" id="ARBA00022989"/>
    </source>
</evidence>
<reference evidence="7" key="1">
    <citation type="submission" date="2020-01" db="EMBL/GenBank/DDBJ databases">
        <authorList>
            <person name="Meier V. D."/>
            <person name="Meier V D."/>
        </authorList>
    </citation>
    <scope>NUCLEOTIDE SEQUENCE</scope>
    <source>
        <strain evidence="7">HLG_WM_MAG_08</strain>
    </source>
</reference>
<accession>A0A6S6SBZ1</accession>
<feature type="transmembrane region" description="Helical" evidence="6">
    <location>
        <begin position="227"/>
        <end position="250"/>
    </location>
</feature>
<keyword evidence="4 6" id="KW-1133">Transmembrane helix</keyword>
<dbReference type="GO" id="GO:0016020">
    <property type="term" value="C:membrane"/>
    <property type="evidence" value="ECO:0007669"/>
    <property type="project" value="UniProtKB-SubCell"/>
</dbReference>
<evidence type="ECO:0000256" key="5">
    <source>
        <dbReference type="ARBA" id="ARBA00023136"/>
    </source>
</evidence>
<dbReference type="InterPro" id="IPR038330">
    <property type="entry name" value="TspO/MBR-related_sf"/>
</dbReference>
<evidence type="ECO:0000313" key="7">
    <source>
        <dbReference type="EMBL" id="CAA6800205.1"/>
    </source>
</evidence>
<proteinExistence type="inferred from homology"/>
<feature type="transmembrane region" description="Helical" evidence="6">
    <location>
        <begin position="109"/>
        <end position="129"/>
    </location>
</feature>
<keyword evidence="5 6" id="KW-0472">Membrane</keyword>
<evidence type="ECO:0000256" key="3">
    <source>
        <dbReference type="ARBA" id="ARBA00022692"/>
    </source>
</evidence>
<comment type="similarity">
    <text evidence="2">Belongs to the TspO/BZRP family.</text>
</comment>
<dbReference type="PANTHER" id="PTHR33802">
    <property type="entry name" value="SI:CH211-161H7.5-RELATED"/>
    <property type="match status" value="1"/>
</dbReference>
<feature type="transmembrane region" description="Helical" evidence="6">
    <location>
        <begin position="53"/>
        <end position="72"/>
    </location>
</feature>
<evidence type="ECO:0000256" key="2">
    <source>
        <dbReference type="ARBA" id="ARBA00007524"/>
    </source>
</evidence>
<organism evidence="7">
    <name type="scientific">uncultured Thiotrichaceae bacterium</name>
    <dbReference type="NCBI Taxonomy" id="298394"/>
    <lineage>
        <taxon>Bacteria</taxon>
        <taxon>Pseudomonadati</taxon>
        <taxon>Pseudomonadota</taxon>
        <taxon>Gammaproteobacteria</taxon>
        <taxon>Thiotrichales</taxon>
        <taxon>Thiotrichaceae</taxon>
        <taxon>environmental samples</taxon>
    </lineage>
</organism>
<gene>
    <name evidence="7" type="ORF">HELGO_WM68244</name>
</gene>
<dbReference type="Pfam" id="PF03073">
    <property type="entry name" value="TspO_MBR"/>
    <property type="match status" value="1"/>
</dbReference>
<comment type="subcellular location">
    <subcellularLocation>
        <location evidence="1">Membrane</location>
        <topology evidence="1">Multi-pass membrane protein</topology>
    </subcellularLocation>
</comment>
<dbReference type="AlphaFoldDB" id="A0A6S6SBZ1"/>
<feature type="transmembrane region" description="Helical" evidence="6">
    <location>
        <begin position="204"/>
        <end position="221"/>
    </location>
</feature>
<evidence type="ECO:0000256" key="1">
    <source>
        <dbReference type="ARBA" id="ARBA00004141"/>
    </source>
</evidence>
<dbReference type="InterPro" id="IPR004307">
    <property type="entry name" value="TspO_MBR"/>
</dbReference>